<accession>A0A327M518</accession>
<proteinExistence type="predicted"/>
<keyword evidence="1" id="KW-0472">Membrane</keyword>
<feature type="transmembrane region" description="Helical" evidence="1">
    <location>
        <begin position="24"/>
        <end position="44"/>
    </location>
</feature>
<comment type="caution">
    <text evidence="3">The sequence shown here is derived from an EMBL/GenBank/DDBJ whole genome shotgun (WGS) entry which is preliminary data.</text>
</comment>
<dbReference type="PANTHER" id="PTHR12879:SF8">
    <property type="entry name" value="SPHINGOLIPID DELTA(4)-DESATURASE DES1"/>
    <property type="match status" value="1"/>
</dbReference>
<dbReference type="GO" id="GO:0042284">
    <property type="term" value="F:sphingolipid delta-4 desaturase activity"/>
    <property type="evidence" value="ECO:0007669"/>
    <property type="project" value="TreeGrafter"/>
</dbReference>
<dbReference type="AlphaFoldDB" id="A0A327M518"/>
<protein>
    <submittedName>
        <fullName evidence="3">Fatty acid desaturase</fullName>
    </submittedName>
</protein>
<evidence type="ECO:0000313" key="4">
    <source>
        <dbReference type="Proteomes" id="UP000249065"/>
    </source>
</evidence>
<dbReference type="PANTHER" id="PTHR12879">
    <property type="entry name" value="SPHINGOLIPID DELTA 4 DESATURASE/C-4 HYDROXYLASE PROTEIN DES2"/>
    <property type="match status" value="1"/>
</dbReference>
<evidence type="ECO:0000259" key="2">
    <source>
        <dbReference type="Pfam" id="PF00487"/>
    </source>
</evidence>
<evidence type="ECO:0000313" key="3">
    <source>
        <dbReference type="EMBL" id="RAI57476.1"/>
    </source>
</evidence>
<dbReference type="EMBL" id="QLIX01000017">
    <property type="protein sequence ID" value="RAI57476.1"/>
    <property type="molecule type" value="Genomic_DNA"/>
</dbReference>
<sequence length="299" mass="33231">MSATSMEAPGAAEMKALATRSDAAGLRQTAIHAALLLATGALVALAPGWWVVPAMLLLGLVQVALFAPFHETSHYTAFASRRLNAVVGWLSGLPALYNWHFYQLYHTAHHRFTQDPERDPELATPPPETRGGYLLRVLSLPYWRFRLAVLRDGLRGDLSAYPYIGAAAAPRVIRSLRAEVAVLAGGTLLAGLAFDWQAPLLYWLGPQLLAQPFLRLYLLAEHTGCSTDRNGLTNTRTVLTTPALRLLMWNMPYHAEHHLYPFIPFHRLAEAHATLRERLAHLQPGYARFHADLVRSLQP</sequence>
<gene>
    <name evidence="3" type="ORF">DOO78_19020</name>
</gene>
<dbReference type="GO" id="GO:0016020">
    <property type="term" value="C:membrane"/>
    <property type="evidence" value="ECO:0007669"/>
    <property type="project" value="GOC"/>
</dbReference>
<keyword evidence="1" id="KW-0812">Transmembrane</keyword>
<keyword evidence="4" id="KW-1185">Reference proteome</keyword>
<dbReference type="Pfam" id="PF00487">
    <property type="entry name" value="FA_desaturase"/>
    <property type="match status" value="1"/>
</dbReference>
<dbReference type="GO" id="GO:0046513">
    <property type="term" value="P:ceramide biosynthetic process"/>
    <property type="evidence" value="ECO:0007669"/>
    <property type="project" value="TreeGrafter"/>
</dbReference>
<feature type="domain" description="Fatty acid desaturase" evidence="2">
    <location>
        <begin position="47"/>
        <end position="286"/>
    </location>
</feature>
<reference evidence="4" key="1">
    <citation type="submission" date="2018-06" db="EMBL/GenBank/DDBJ databases">
        <authorList>
            <person name="Khan S.A."/>
        </authorList>
    </citation>
    <scope>NUCLEOTIDE SEQUENCE [LARGE SCALE GENOMIC DNA]</scope>
    <source>
        <strain evidence="4">DB-1506</strain>
    </source>
</reference>
<evidence type="ECO:0000256" key="1">
    <source>
        <dbReference type="SAM" id="Phobius"/>
    </source>
</evidence>
<name>A0A327M518_9PROT</name>
<dbReference type="OrthoDB" id="9792534at2"/>
<dbReference type="InterPro" id="IPR005804">
    <property type="entry name" value="FA_desaturase_dom"/>
</dbReference>
<dbReference type="Proteomes" id="UP000249065">
    <property type="component" value="Unassembled WGS sequence"/>
</dbReference>
<keyword evidence="1" id="KW-1133">Transmembrane helix</keyword>
<organism evidence="3 4">
    <name type="scientific">Roseicella frigidaeris</name>
    <dbReference type="NCBI Taxonomy" id="2230885"/>
    <lineage>
        <taxon>Bacteria</taxon>
        <taxon>Pseudomonadati</taxon>
        <taxon>Pseudomonadota</taxon>
        <taxon>Alphaproteobacteria</taxon>
        <taxon>Acetobacterales</taxon>
        <taxon>Roseomonadaceae</taxon>
        <taxon>Roseicella</taxon>
    </lineage>
</organism>
<dbReference type="RefSeq" id="WP_111471448.1">
    <property type="nucleotide sequence ID" value="NZ_QLIX01000017.1"/>
</dbReference>